<evidence type="ECO:0000259" key="2">
    <source>
        <dbReference type="Pfam" id="PF13699"/>
    </source>
</evidence>
<feature type="region of interest" description="Disordered" evidence="1">
    <location>
        <begin position="1"/>
        <end position="23"/>
    </location>
</feature>
<gene>
    <name evidence="3" type="ORF">D3H65_07295</name>
</gene>
<feature type="compositionally biased region" description="Polar residues" evidence="1">
    <location>
        <begin position="189"/>
        <end position="203"/>
    </location>
</feature>
<evidence type="ECO:0000313" key="4">
    <source>
        <dbReference type="Proteomes" id="UP000263900"/>
    </source>
</evidence>
<dbReference type="InterPro" id="IPR025295">
    <property type="entry name" value="eCIS_core_dom"/>
</dbReference>
<dbReference type="Pfam" id="PF13699">
    <property type="entry name" value="eCIS_core"/>
    <property type="match status" value="1"/>
</dbReference>
<dbReference type="Proteomes" id="UP000263900">
    <property type="component" value="Chromosome"/>
</dbReference>
<protein>
    <submittedName>
        <fullName evidence="3">DUF4157 domain-containing protein</fullName>
    </submittedName>
</protein>
<dbReference type="RefSeq" id="WP_119049628.1">
    <property type="nucleotide sequence ID" value="NZ_CP032157.1"/>
</dbReference>
<dbReference type="KEGG" id="pseg:D3H65_07295"/>
<evidence type="ECO:0000256" key="1">
    <source>
        <dbReference type="SAM" id="MobiDB-lite"/>
    </source>
</evidence>
<reference evidence="3 4" key="1">
    <citation type="submission" date="2018-09" db="EMBL/GenBank/DDBJ databases">
        <title>Genome sequencing of strain 6GH32-13.</title>
        <authorList>
            <person name="Weon H.-Y."/>
            <person name="Heo J."/>
            <person name="Kwon S.-W."/>
        </authorList>
    </citation>
    <scope>NUCLEOTIDE SEQUENCE [LARGE SCALE GENOMIC DNA]</scope>
    <source>
        <strain evidence="3 4">5GH32-13</strain>
    </source>
</reference>
<evidence type="ECO:0000313" key="3">
    <source>
        <dbReference type="EMBL" id="AXY73793.1"/>
    </source>
</evidence>
<accession>A0A3B7MKG7</accession>
<feature type="domain" description="eCIS core" evidence="2">
    <location>
        <begin position="201"/>
        <end position="277"/>
    </location>
</feature>
<sequence>MFASADKTTRHSQVQQKAADPAAFLQRKAEPAFFGGKQNEPFFSPSALIQTKLSISQPNDPHEREADAIAERVMTMPEPASAAVPAPAPVGETEREVQKQEDDLAPMPAMEIAPKLQCKEEKEEEKKIQPKLSDSILRKDDETGVEVKEPAIPELPALITIDRKIRGPCLPTIIQRQGRAPPTPHHSFESSLQSTKGSGSPLPDSTRSFMENRFGADFSGVRIHTGSTAVQLNREVHAQAFAHGNDVYFNSGKYAPHTPDGGFLLAHELTHTIQQGASKTLSPTAIAAKRQTIYRQAADASPPRISNLDAAVNIAKGEIGKVDAGTLGPDGFRTGWDRLVDYFQTSFGSERILAEGAPYKPGTVNIAHIKNRKIISGMKPNQPDPTVRENRDAMPSWCGIFVFWALNKAGLPMPKWVLGKAPVNPAAAYPKGYAPRPGDIAYRNKLSHFAMVEKTEGTDVYTVNGNTAGENNLGGQIQVKKHALKDWTAFFDPLYGIDPNSVSAPAMAARPKTLQQLQQEIFGTVQRMEEAGEEMTAESSEQAATVQTKPETGSLEVNAAGKLQTIAPTVPAVQTKQKPPASAAPETQEKDKLSIEAPSPVPGLQRMMDTGPPAAPITGISGGRSGDIIQCSFLDDAMAHIVDFLSDIPITLDIDVAKGWLLGKVRQLLSYIPGYRALGVILGYDPVTSYRIERNGRNFIEAALDILPGGSMLQRKLEELGALDRAAAWLDTQLAGIEAIVANVRNEFFTAWEALGVRNILDGPTAILRNFGSIIERAINNIVRFAVTAAEQLLSMVKEYLINQLVTFIREQTPAYPLLRVVLGKDPVTEEEVPRNGTNILNAMLELSEAGREQRRQMQDTGTFERVAAWIDTGIGIFSGAYEQIINAFHNIWNHVSIDSLMDPVGTFRMIYNEFAAPVGRVLQYMADTAIMILTFIKEVLMRRLSVWARTVRGYPLVTVLLGKDPFTDETVPRSIPNIIRGFMSLVEGGEEQFNQLQESGAIGRTVARINAAVARLNMTPTYIVNLFISLWNSFSINDLANPIAAFQRIIDRFGEPIARLIAFVIEIVRIVIEVILQVMNFPTDLIANIISKAMQAVDMIKRNPVGFLKNLLRAIKQGFIQFFANIGTHLMTGLTAWLMAELRDANVPAPENFTLQGVIRWILQVLGISMEAVWTKLAAHPRIGPQRVARIRSLINTLEGIWTFIRDVQERGIAAIWERIQSQLTQLWDTVLNAIKTWIMERIINAVTTRLLSLLDPTGIMAVINSAIALYRAVQSFIRYLRQMLEIVNSFVEGVVEIASGNISTAANFLERTMARAVPIMIGFLANQVGLSGLGRRIGEMVVVARGLVDRALTWLVNRCVDTAFAILDRLLAMGRDAIGGGGTPEERVENAVRDAQTAVNGLSGSRVGRAVLRPILGAIRLRYGLTSLEMERQEGAWMVVGVLNPRRARPVNKEGEPEAATETGEGFLAADGKRYVIQNNVGSLTTFEVPGRFIQNFIPRPGNDIAYVANVPTIPPRENPSPLTPSSIAQLYREGAFDNAEDLKSRFALIIGVNAYRDLKGEKEPQVSAQVSGFNWTAYSLGLFGMSWVPRWCEERRNGDSRSLVEVTDFSIVRNAYNTCSDKAAAEAYERSKIVQRTIPYGLIRDKIRSHPFTNEAVSALQAWSRTAYIHTGDPDAVNLRATPGGIDQNGLRQKSSAFANGLFDRYDQIIRESEARSAGIAPAIVSGGYEFRLQLEGGDVAISQQLTYLASQLDIAIRERIARINTTVVYFPEPNTAFRVDAVVSATRKSATLFGTRAQEGATAVRRILRTRPTGEVLFDSRARLATRSDRFAVGSEGAGSFSLEDGILDRLTVQGIKTIVAQEQSHADVTDFIRRIKEAYPGSRDMSAEYTRQLNLLYANYVAIERLANDATLDALRAELARAAPDFDMSGISACLVTSTPQSLTQIKQIAIEISRTIAQFIRRYI</sequence>
<feature type="region of interest" description="Disordered" evidence="1">
    <location>
        <begin position="177"/>
        <end position="203"/>
    </location>
</feature>
<proteinExistence type="predicted"/>
<dbReference type="EMBL" id="CP032157">
    <property type="protein sequence ID" value="AXY73793.1"/>
    <property type="molecule type" value="Genomic_DNA"/>
</dbReference>
<feature type="region of interest" description="Disordered" evidence="1">
    <location>
        <begin position="573"/>
        <end position="594"/>
    </location>
</feature>
<name>A0A3B7MKG7_9BACT</name>
<dbReference type="OrthoDB" id="4317910at2"/>
<keyword evidence="4" id="KW-1185">Reference proteome</keyword>
<organism evidence="3 4">
    <name type="scientific">Paraflavitalea soli</name>
    <dbReference type="NCBI Taxonomy" id="2315862"/>
    <lineage>
        <taxon>Bacteria</taxon>
        <taxon>Pseudomonadati</taxon>
        <taxon>Bacteroidota</taxon>
        <taxon>Chitinophagia</taxon>
        <taxon>Chitinophagales</taxon>
        <taxon>Chitinophagaceae</taxon>
        <taxon>Paraflavitalea</taxon>
    </lineage>
</organism>